<dbReference type="PANTHER" id="PTHR43441">
    <property type="entry name" value="RIBOSOMAL-PROTEIN-SERINE ACETYLTRANSFERASE"/>
    <property type="match status" value="1"/>
</dbReference>
<dbReference type="InterPro" id="IPR016181">
    <property type="entry name" value="Acyl_CoA_acyltransferase"/>
</dbReference>
<dbReference type="PANTHER" id="PTHR43441:SF3">
    <property type="entry name" value="ACETYLTRANSFERASE"/>
    <property type="match status" value="1"/>
</dbReference>
<evidence type="ECO:0000313" key="3">
    <source>
        <dbReference type="Proteomes" id="UP001064933"/>
    </source>
</evidence>
<protein>
    <submittedName>
        <fullName evidence="2">GNAT family N-acetyltransferase</fullName>
    </submittedName>
</protein>
<dbReference type="Gene3D" id="3.40.630.30">
    <property type="match status" value="1"/>
</dbReference>
<dbReference type="PROSITE" id="PS51186">
    <property type="entry name" value="GNAT"/>
    <property type="match status" value="1"/>
</dbReference>
<dbReference type="EMBL" id="CP104562">
    <property type="protein sequence ID" value="UXH77544.1"/>
    <property type="molecule type" value="Genomic_DNA"/>
</dbReference>
<proteinExistence type="predicted"/>
<sequence length="220" mass="24096">MNHNDPVLIQVPEILATDHLLLMAPQTVDGDGVLLNFTVNASLEHLRPWMPWAQERPTVEQSEAIVRRMKAQFLTREHLAYFLYERDADGLRGSLIGGAGLVRLDWLLRRFEIGYWLAPTATGRGLASQAVQALSRLAFGALRARRVEIRTDARNHASRAVALRCGFQLEGVLRNDALGVDGLPTDTCIFGLIDVADLRDPSADRMAAAESAAAGLKSSG</sequence>
<name>A0ABY6AYR6_9BURK</name>
<dbReference type="Pfam" id="PF13302">
    <property type="entry name" value="Acetyltransf_3"/>
    <property type="match status" value="1"/>
</dbReference>
<dbReference type="RefSeq" id="WP_261757294.1">
    <property type="nucleotide sequence ID" value="NZ_CP104562.2"/>
</dbReference>
<dbReference type="InterPro" id="IPR051908">
    <property type="entry name" value="Ribosomal_N-acetyltransferase"/>
</dbReference>
<accession>A0ABY6AYR6</accession>
<organism evidence="2 3">
    <name type="scientific">Roseateles amylovorans</name>
    <dbReference type="NCBI Taxonomy" id="2978473"/>
    <lineage>
        <taxon>Bacteria</taxon>
        <taxon>Pseudomonadati</taxon>
        <taxon>Pseudomonadota</taxon>
        <taxon>Betaproteobacteria</taxon>
        <taxon>Burkholderiales</taxon>
        <taxon>Sphaerotilaceae</taxon>
        <taxon>Roseateles</taxon>
    </lineage>
</organism>
<evidence type="ECO:0000259" key="1">
    <source>
        <dbReference type="PROSITE" id="PS51186"/>
    </source>
</evidence>
<feature type="domain" description="N-acetyltransferase" evidence="1">
    <location>
        <begin position="32"/>
        <end position="186"/>
    </location>
</feature>
<dbReference type="Proteomes" id="UP001064933">
    <property type="component" value="Chromosome"/>
</dbReference>
<evidence type="ECO:0000313" key="2">
    <source>
        <dbReference type="EMBL" id="UXH77544.1"/>
    </source>
</evidence>
<gene>
    <name evidence="2" type="ORF">N4261_21535</name>
</gene>
<dbReference type="SUPFAM" id="SSF55729">
    <property type="entry name" value="Acyl-CoA N-acyltransferases (Nat)"/>
    <property type="match status" value="1"/>
</dbReference>
<dbReference type="InterPro" id="IPR000182">
    <property type="entry name" value="GNAT_dom"/>
</dbReference>
<keyword evidence="3" id="KW-1185">Reference proteome</keyword>
<reference evidence="2" key="1">
    <citation type="submission" date="2022-10" db="EMBL/GenBank/DDBJ databases">
        <title>Characterization and whole genome sequencing of a new Roseateles species, isolated from fresh water.</title>
        <authorList>
            <person name="Guliayeva D.Y."/>
            <person name="Akhremchuk A.E."/>
            <person name="Sikolenko M.A."/>
            <person name="Valentovich L.N."/>
            <person name="Sidarenka A.V."/>
        </authorList>
    </citation>
    <scope>NUCLEOTIDE SEQUENCE</scope>
    <source>
        <strain evidence="2">BIM B-1768</strain>
    </source>
</reference>